<dbReference type="AlphaFoldDB" id="G5JSV2"/>
<keyword evidence="4" id="KW-1003">Cell membrane</keyword>
<dbReference type="InterPro" id="IPR010559">
    <property type="entry name" value="Sig_transdc_His_kin_internal"/>
</dbReference>
<keyword evidence="6 16" id="KW-0808">Transferase</keyword>
<dbReference type="GO" id="GO:0000155">
    <property type="term" value="F:phosphorelay sensor kinase activity"/>
    <property type="evidence" value="ECO:0007669"/>
    <property type="project" value="InterPro"/>
</dbReference>
<dbReference type="InterPro" id="IPR003594">
    <property type="entry name" value="HATPase_dom"/>
</dbReference>
<evidence type="ECO:0000256" key="11">
    <source>
        <dbReference type="ARBA" id="ARBA00022989"/>
    </source>
</evidence>
<dbReference type="InterPro" id="IPR036890">
    <property type="entry name" value="HATPase_C_sf"/>
</dbReference>
<dbReference type="InterPro" id="IPR050640">
    <property type="entry name" value="Bact_2-comp_sensor_kinase"/>
</dbReference>
<feature type="transmembrane region" description="Helical" evidence="14">
    <location>
        <begin position="38"/>
        <end position="57"/>
    </location>
</feature>
<dbReference type="OrthoDB" id="9776552at2"/>
<dbReference type="EC" id="2.7.13.3" evidence="3"/>
<dbReference type="SUPFAM" id="SSF55781">
    <property type="entry name" value="GAF domain-like"/>
    <property type="match status" value="1"/>
</dbReference>
<comment type="catalytic activity">
    <reaction evidence="1">
        <text>ATP + protein L-histidine = ADP + protein N-phospho-L-histidine.</text>
        <dbReference type="EC" id="2.7.13.3"/>
    </reaction>
</comment>
<dbReference type="Gene3D" id="3.30.450.40">
    <property type="match status" value="1"/>
</dbReference>
<evidence type="ECO:0000256" key="8">
    <source>
        <dbReference type="ARBA" id="ARBA00022741"/>
    </source>
</evidence>
<dbReference type="Pfam" id="PF07694">
    <property type="entry name" value="5TM-5TMR_LYT"/>
    <property type="match status" value="1"/>
</dbReference>
<evidence type="ECO:0000259" key="15">
    <source>
        <dbReference type="SMART" id="SM00387"/>
    </source>
</evidence>
<comment type="subcellular location">
    <subcellularLocation>
        <location evidence="2">Cell membrane</location>
        <topology evidence="2">Multi-pass membrane protein</topology>
    </subcellularLocation>
</comment>
<sequence>MLMILLFQRLGIIMILAFLLVNNSYFRQLIVERSKREKIALMIIFGIFVIISNMTGIEIRGDRSLVERPILTSISHSDSLANTRTLVITTASLVGGPLVGTMVGFIGGIHRFLQGNFSGAFYIISSSLVGYLSGRIGDYLRGKRLYPSTAQVIFISLLAESIQMLFVGVFTGWDLVKLIVIPMMLLNCLGSTLFLAILKTYLSNEQQLRAVQTRDVLDLTRQTLPYLRQGLSQQSAAKVCTIIKAHTNFDAVGLTDRTNVLAHIGIGQDHHISGQPVKTDLSKSVILSGESQIALDKSSISCPDKNCLLNSAIVVPLKINAKTVGALKMYFAGDKQITEVEENLALGLAQIFSGQLAIGIAEEQNKLASIAEIKALQAQINPHFFFNAINTISALIRIDASKARYALMQLSTFFRTSLQGGQDREVTLEQEKSHVDAYMNIEKLRFPDKYQLDYDITVPESITLPPFGLQVLVENAVRHAFKDRKTDNRILITITDEQNSYKIAVKDNGTGISSAIIDKLGQEIVAESTGSGTALVNLNNRLTLLYGSISRLHFDSGPEGTIVWYTIPKHTTIGDDKHENSDS</sequence>
<keyword evidence="17" id="KW-1185">Reference proteome</keyword>
<reference evidence="16" key="1">
    <citation type="submission" date="2011-07" db="EMBL/GenBank/DDBJ databases">
        <authorList>
            <person name="Stanhope M.J."/>
            <person name="Durkin A.S."/>
            <person name="Hostetler J."/>
            <person name="Kim M."/>
            <person name="Radune D."/>
            <person name="Singh I."/>
            <person name="Town C.D."/>
        </authorList>
    </citation>
    <scope>NUCLEOTIDE SEQUENCE [LARGE SCALE GENOMIC DNA]</scope>
    <source>
        <strain evidence="16">HS-6</strain>
    </source>
</reference>
<dbReference type="Pfam" id="PF06580">
    <property type="entry name" value="His_kinase"/>
    <property type="match status" value="1"/>
</dbReference>
<evidence type="ECO:0000256" key="1">
    <source>
        <dbReference type="ARBA" id="ARBA00000085"/>
    </source>
</evidence>
<evidence type="ECO:0000256" key="3">
    <source>
        <dbReference type="ARBA" id="ARBA00012438"/>
    </source>
</evidence>
<gene>
    <name evidence="16" type="primary">lytS</name>
    <name evidence="16" type="ORF">STRCR_2223</name>
</gene>
<dbReference type="RefSeq" id="WP_004225449.1">
    <property type="nucleotide sequence ID" value="NZ_AEUV02000002.1"/>
</dbReference>
<feature type="transmembrane region" description="Helical" evidence="14">
    <location>
        <begin position="152"/>
        <end position="173"/>
    </location>
</feature>
<name>G5JSV2_STRCG</name>
<dbReference type="eggNOG" id="COG3275">
    <property type="taxonomic scope" value="Bacteria"/>
</dbReference>
<organism evidence="16 17">
    <name type="scientific">Streptococcus criceti HS-6</name>
    <dbReference type="NCBI Taxonomy" id="873449"/>
    <lineage>
        <taxon>Bacteria</taxon>
        <taxon>Bacillati</taxon>
        <taxon>Bacillota</taxon>
        <taxon>Bacilli</taxon>
        <taxon>Lactobacillales</taxon>
        <taxon>Streptococcaceae</taxon>
        <taxon>Streptococcus</taxon>
    </lineage>
</organism>
<dbReference type="STRING" id="873449.STRCR_2223"/>
<evidence type="ECO:0000256" key="14">
    <source>
        <dbReference type="SAM" id="Phobius"/>
    </source>
</evidence>
<dbReference type="EMBL" id="AEUV02000002">
    <property type="protein sequence ID" value="EHI73479.1"/>
    <property type="molecule type" value="Genomic_DNA"/>
</dbReference>
<evidence type="ECO:0000256" key="10">
    <source>
        <dbReference type="ARBA" id="ARBA00022840"/>
    </source>
</evidence>
<proteinExistence type="predicted"/>
<evidence type="ECO:0000256" key="4">
    <source>
        <dbReference type="ARBA" id="ARBA00022475"/>
    </source>
</evidence>
<feature type="domain" description="Histidine kinase/HSP90-like ATPase" evidence="15">
    <location>
        <begin position="464"/>
        <end position="571"/>
    </location>
</feature>
<evidence type="ECO:0000256" key="5">
    <source>
        <dbReference type="ARBA" id="ARBA00022553"/>
    </source>
</evidence>
<evidence type="ECO:0000313" key="16">
    <source>
        <dbReference type="EMBL" id="EHI73479.1"/>
    </source>
</evidence>
<dbReference type="GO" id="GO:0005886">
    <property type="term" value="C:plasma membrane"/>
    <property type="evidence" value="ECO:0007669"/>
    <property type="project" value="UniProtKB-SubCell"/>
</dbReference>
<keyword evidence="12" id="KW-0902">Two-component regulatory system</keyword>
<keyword evidence="11 14" id="KW-1133">Transmembrane helix</keyword>
<protein>
    <recommendedName>
        <fullName evidence="3">histidine kinase</fullName>
        <ecNumber evidence="3">2.7.13.3</ecNumber>
    </recommendedName>
</protein>
<dbReference type="PANTHER" id="PTHR34220">
    <property type="entry name" value="SENSOR HISTIDINE KINASE YPDA"/>
    <property type="match status" value="1"/>
</dbReference>
<comment type="caution">
    <text evidence="16">The sequence shown here is derived from an EMBL/GenBank/DDBJ whole genome shotgun (WGS) entry which is preliminary data.</text>
</comment>
<dbReference type="SUPFAM" id="SSF55874">
    <property type="entry name" value="ATPase domain of HSP90 chaperone/DNA topoisomerase II/histidine kinase"/>
    <property type="match status" value="1"/>
</dbReference>
<evidence type="ECO:0000256" key="13">
    <source>
        <dbReference type="ARBA" id="ARBA00023136"/>
    </source>
</evidence>
<dbReference type="PANTHER" id="PTHR34220:SF7">
    <property type="entry name" value="SENSOR HISTIDINE KINASE YPDA"/>
    <property type="match status" value="1"/>
</dbReference>
<accession>G5JSV2</accession>
<evidence type="ECO:0000313" key="17">
    <source>
        <dbReference type="Proteomes" id="UP000004322"/>
    </source>
</evidence>
<keyword evidence="13 14" id="KW-0472">Membrane</keyword>
<keyword evidence="8" id="KW-0547">Nucleotide-binding</keyword>
<dbReference type="SMART" id="SM00387">
    <property type="entry name" value="HATPase_c"/>
    <property type="match status" value="1"/>
</dbReference>
<dbReference type="Pfam" id="PF02518">
    <property type="entry name" value="HATPase_c"/>
    <property type="match status" value="1"/>
</dbReference>
<dbReference type="InterPro" id="IPR011620">
    <property type="entry name" value="Sig_transdc_His_kinase_LytS_TM"/>
</dbReference>
<evidence type="ECO:0000256" key="12">
    <source>
        <dbReference type="ARBA" id="ARBA00023012"/>
    </source>
</evidence>
<evidence type="ECO:0000256" key="9">
    <source>
        <dbReference type="ARBA" id="ARBA00022777"/>
    </source>
</evidence>
<dbReference type="Gene3D" id="3.30.565.10">
    <property type="entry name" value="Histidine kinase-like ATPase, C-terminal domain"/>
    <property type="match status" value="1"/>
</dbReference>
<keyword evidence="10" id="KW-0067">ATP-binding</keyword>
<dbReference type="Proteomes" id="UP000004322">
    <property type="component" value="Unassembled WGS sequence"/>
</dbReference>
<keyword evidence="7 14" id="KW-0812">Transmembrane</keyword>
<evidence type="ECO:0000256" key="7">
    <source>
        <dbReference type="ARBA" id="ARBA00022692"/>
    </source>
</evidence>
<feature type="transmembrane region" description="Helical" evidence="14">
    <location>
        <begin position="6"/>
        <end position="26"/>
    </location>
</feature>
<keyword evidence="5" id="KW-0597">Phosphoprotein</keyword>
<dbReference type="GO" id="GO:0071555">
    <property type="term" value="P:cell wall organization"/>
    <property type="evidence" value="ECO:0007669"/>
    <property type="project" value="InterPro"/>
</dbReference>
<feature type="transmembrane region" description="Helical" evidence="14">
    <location>
        <begin position="120"/>
        <end position="140"/>
    </location>
</feature>
<evidence type="ECO:0000256" key="2">
    <source>
        <dbReference type="ARBA" id="ARBA00004651"/>
    </source>
</evidence>
<dbReference type="GO" id="GO:0005524">
    <property type="term" value="F:ATP binding"/>
    <property type="evidence" value="ECO:0007669"/>
    <property type="project" value="UniProtKB-KW"/>
</dbReference>
<feature type="transmembrane region" description="Helical" evidence="14">
    <location>
        <begin position="179"/>
        <end position="198"/>
    </location>
</feature>
<dbReference type="InterPro" id="IPR029016">
    <property type="entry name" value="GAF-like_dom_sf"/>
</dbReference>
<evidence type="ECO:0000256" key="6">
    <source>
        <dbReference type="ARBA" id="ARBA00022679"/>
    </source>
</evidence>
<keyword evidence="9" id="KW-0418">Kinase</keyword>